<name>A0A6V7U3L3_MELEN</name>
<feature type="transmembrane region" description="Helical" evidence="1">
    <location>
        <begin position="12"/>
        <end position="29"/>
    </location>
</feature>
<dbReference type="EMBL" id="CAJEWN010000033">
    <property type="protein sequence ID" value="CAD2144516.1"/>
    <property type="molecule type" value="Genomic_DNA"/>
</dbReference>
<keyword evidence="1" id="KW-0812">Transmembrane</keyword>
<comment type="caution">
    <text evidence="2">The sequence shown here is derived from an EMBL/GenBank/DDBJ whole genome shotgun (WGS) entry which is preliminary data.</text>
</comment>
<evidence type="ECO:0000256" key="1">
    <source>
        <dbReference type="SAM" id="Phobius"/>
    </source>
</evidence>
<proteinExistence type="predicted"/>
<dbReference type="Proteomes" id="UP000580250">
    <property type="component" value="Unassembled WGS sequence"/>
</dbReference>
<dbReference type="EMBL" id="CAJEWN010000042">
    <property type="protein sequence ID" value="CAD2148992.1"/>
    <property type="molecule type" value="Genomic_DNA"/>
</dbReference>
<evidence type="ECO:0000313" key="2">
    <source>
        <dbReference type="EMBL" id="CAD2144516.1"/>
    </source>
</evidence>
<sequence length="84" mass="9418">MKIINTNFIFRLFLNLILFFIIFVGNNNVKPQILYSISTTGLLIGKGAEVKGPHHPVSSDPVLAPLSHSAPISASEVFMRRRRR</sequence>
<reference evidence="2 4" key="1">
    <citation type="submission" date="2020-08" db="EMBL/GenBank/DDBJ databases">
        <authorList>
            <person name="Koutsovoulos G."/>
            <person name="Danchin GJ E."/>
        </authorList>
    </citation>
    <scope>NUCLEOTIDE SEQUENCE [LARGE SCALE GENOMIC DNA]</scope>
</reference>
<keyword evidence="1" id="KW-0472">Membrane</keyword>
<keyword evidence="1" id="KW-1133">Transmembrane helix</keyword>
<protein>
    <submittedName>
        <fullName evidence="2">Uncharacterized protein</fullName>
    </submittedName>
</protein>
<evidence type="ECO:0000313" key="4">
    <source>
        <dbReference type="Proteomes" id="UP000580250"/>
    </source>
</evidence>
<accession>A0A6V7U3L3</accession>
<organism evidence="2 4">
    <name type="scientific">Meloidogyne enterolobii</name>
    <name type="common">Root-knot nematode worm</name>
    <name type="synonym">Meloidogyne mayaguensis</name>
    <dbReference type="NCBI Taxonomy" id="390850"/>
    <lineage>
        <taxon>Eukaryota</taxon>
        <taxon>Metazoa</taxon>
        <taxon>Ecdysozoa</taxon>
        <taxon>Nematoda</taxon>
        <taxon>Chromadorea</taxon>
        <taxon>Rhabditida</taxon>
        <taxon>Tylenchina</taxon>
        <taxon>Tylenchomorpha</taxon>
        <taxon>Tylenchoidea</taxon>
        <taxon>Meloidogynidae</taxon>
        <taxon>Meloidogyninae</taxon>
        <taxon>Meloidogyne</taxon>
    </lineage>
</organism>
<gene>
    <name evidence="2" type="ORF">MENT_LOCUS7975</name>
    <name evidence="3" type="ORF">MENT_LOCUS9546</name>
</gene>
<evidence type="ECO:0000313" key="3">
    <source>
        <dbReference type="EMBL" id="CAD2148992.1"/>
    </source>
</evidence>
<dbReference type="AlphaFoldDB" id="A0A6V7U3L3"/>